<feature type="coiled-coil region" evidence="1">
    <location>
        <begin position="251"/>
        <end position="346"/>
    </location>
</feature>
<evidence type="ECO:0000313" key="7">
    <source>
        <dbReference type="Proteomes" id="UP000826234"/>
    </source>
</evidence>
<gene>
    <name evidence="6" type="ORF">JD844_031655</name>
</gene>
<feature type="region of interest" description="Disordered" evidence="2">
    <location>
        <begin position="1"/>
        <end position="44"/>
    </location>
</feature>
<evidence type="ECO:0000259" key="5">
    <source>
        <dbReference type="Pfam" id="PF24905"/>
    </source>
</evidence>
<sequence>MASEQTKEEEEEEEEEEAAAMAMAMASAPAREAAQHDPDLPKGLARSSFLPLIQSTSDLSVHENNDLPLAAAQQTLLTHKENCDEDPMEDAERDSGLLERDSTLLAPEVPDTSEEPSIPAPPPADPGPSNEELSLPNLDDAVGEKRPSSPSEEIPLVAQPLPHPEDQSVDQTGVILNCSKAELGTLLLQHGKRQNGCPDLEDTPLAAPLTAMAALWLWTERKPQTDFKTADLEVNTDQDIEKNLGKMMSERALLKERYQEVLDKQRQVENQLQVQLKQLQQRREEEMKNHQEILKAIQDVTVKREETKKKMEKEKKDFLQKEQDLKAEIEKLCEKGRRLLKEQEEKESKINQHNEINQSILEETERAWKAEILSLESRKELLVLKLEEAEKEAELHLTYLKSAPPTLETIRPKQEWETRLNRIRMTKESVRDQFNDHIQLVRNGAKLSSLPQIPTPPLPPPPLETDFLLPAFQPNSSLAPRLPFPLGTVPVPMVMPSADPRVLSFPLLNPSISRPNQPSPPLPTSQGQSSPALGSLVSPRMAPGASLPNTPLPPGLSGVKGASDFHRPPPVDKLEKILEKLLTRFPQCNKAQLTNILQQIKAARRTLAGLTMEELNQLVAAKLAEQQERGAAVGTQPHGRICPPMFPAPLPQMSNPMFLPSAQVSYAGTPPQTPAACKLCLMCQKLVQPSELHPMACSHVLHKEVSAQEGPAEPQRQAVHDEFRTVAVEGPFLHGDMEDCGYNIPQTDESTLMTIAYVMAAICALFMLPLCLMVSQWRCLRCLQRGHDDFADDISLLK</sequence>
<feature type="coiled-coil region" evidence="1">
    <location>
        <begin position="372"/>
        <end position="433"/>
    </location>
</feature>
<dbReference type="Pfam" id="PF24525">
    <property type="entry name" value="TTC3"/>
    <property type="match status" value="1"/>
</dbReference>
<protein>
    <recommendedName>
        <fullName evidence="8">Ring finger protein 214</fullName>
    </recommendedName>
</protein>
<proteinExistence type="predicted"/>
<name>A0ABQ7T0Y1_PHRPL</name>
<feature type="compositionally biased region" description="Acidic residues" evidence="2">
    <location>
        <begin position="83"/>
        <end position="92"/>
    </location>
</feature>
<evidence type="ECO:0000313" key="6">
    <source>
        <dbReference type="EMBL" id="KAH0623382.1"/>
    </source>
</evidence>
<feature type="region of interest" description="Disordered" evidence="2">
    <location>
        <begin position="508"/>
        <end position="570"/>
    </location>
</feature>
<feature type="domain" description="TTC3/DZIP3-like helical" evidence="4">
    <location>
        <begin position="358"/>
        <end position="461"/>
    </location>
</feature>
<accession>A0ABQ7T0Y1</accession>
<comment type="caution">
    <text evidence="6">The sequence shown here is derived from an EMBL/GenBank/DDBJ whole genome shotgun (WGS) entry which is preliminary data.</text>
</comment>
<dbReference type="EMBL" id="JAIPUX010003283">
    <property type="protein sequence ID" value="KAH0623382.1"/>
    <property type="molecule type" value="Genomic_DNA"/>
</dbReference>
<feature type="compositionally biased region" description="Low complexity" evidence="2">
    <location>
        <begin position="19"/>
        <end position="32"/>
    </location>
</feature>
<keyword evidence="3" id="KW-0812">Transmembrane</keyword>
<keyword evidence="1" id="KW-0175">Coiled coil</keyword>
<feature type="compositionally biased region" description="Basic and acidic residues" evidence="2">
    <location>
        <begin position="93"/>
        <end position="102"/>
    </location>
</feature>
<evidence type="ECO:0000259" key="4">
    <source>
        <dbReference type="Pfam" id="PF24525"/>
    </source>
</evidence>
<dbReference type="Pfam" id="PF24905">
    <property type="entry name" value="TTC3_9th"/>
    <property type="match status" value="1"/>
</dbReference>
<keyword evidence="7" id="KW-1185">Reference proteome</keyword>
<feature type="transmembrane region" description="Helical" evidence="3">
    <location>
        <begin position="755"/>
        <end position="775"/>
    </location>
</feature>
<evidence type="ECO:0000256" key="3">
    <source>
        <dbReference type="SAM" id="Phobius"/>
    </source>
</evidence>
<dbReference type="InterPro" id="IPR056870">
    <property type="entry name" value="TTC3/DZIP3/RBM44-like_helical"/>
</dbReference>
<keyword evidence="3" id="KW-0472">Membrane</keyword>
<feature type="region of interest" description="Disordered" evidence="2">
    <location>
        <begin position="78"/>
        <end position="167"/>
    </location>
</feature>
<reference evidence="6 7" key="1">
    <citation type="journal article" date="2022" name="Gigascience">
        <title>A chromosome-level genome assembly and annotation of the desert horned lizard, Phrynosoma platyrhinos, provides insight into chromosomal rearrangements among reptiles.</title>
        <authorList>
            <person name="Koochekian N."/>
            <person name="Ascanio A."/>
            <person name="Farleigh K."/>
            <person name="Card D.C."/>
            <person name="Schield D.R."/>
            <person name="Castoe T.A."/>
            <person name="Jezkova T."/>
        </authorList>
    </citation>
    <scope>NUCLEOTIDE SEQUENCE [LARGE SCALE GENOMIC DNA]</scope>
    <source>
        <strain evidence="6">NK-2021</strain>
    </source>
</reference>
<dbReference type="Proteomes" id="UP000826234">
    <property type="component" value="Unassembled WGS sequence"/>
</dbReference>
<keyword evidence="3" id="KW-1133">Transmembrane helix</keyword>
<dbReference type="InterPro" id="IPR056872">
    <property type="entry name" value="TTC3/DZIP3-like_helical"/>
</dbReference>
<organism evidence="6 7">
    <name type="scientific">Phrynosoma platyrhinos</name>
    <name type="common">Desert horned lizard</name>
    <dbReference type="NCBI Taxonomy" id="52577"/>
    <lineage>
        <taxon>Eukaryota</taxon>
        <taxon>Metazoa</taxon>
        <taxon>Chordata</taxon>
        <taxon>Craniata</taxon>
        <taxon>Vertebrata</taxon>
        <taxon>Euteleostomi</taxon>
        <taxon>Lepidosauria</taxon>
        <taxon>Squamata</taxon>
        <taxon>Bifurcata</taxon>
        <taxon>Unidentata</taxon>
        <taxon>Episquamata</taxon>
        <taxon>Toxicofera</taxon>
        <taxon>Iguania</taxon>
        <taxon>Phrynosomatidae</taxon>
        <taxon>Phrynosomatinae</taxon>
        <taxon>Phrynosoma</taxon>
    </lineage>
</organism>
<dbReference type="PRINTS" id="PR01816">
    <property type="entry name" value="BACE1"/>
</dbReference>
<feature type="compositionally biased region" description="Acidic residues" evidence="2">
    <location>
        <begin position="7"/>
        <end position="18"/>
    </location>
</feature>
<evidence type="ECO:0000256" key="2">
    <source>
        <dbReference type="SAM" id="MobiDB-lite"/>
    </source>
</evidence>
<evidence type="ECO:0008006" key="8">
    <source>
        <dbReference type="Google" id="ProtNLM"/>
    </source>
</evidence>
<dbReference type="InterPro" id="IPR009120">
    <property type="entry name" value="BACE1"/>
</dbReference>
<dbReference type="PANTHER" id="PTHR15727">
    <property type="entry name" value="RING FINGER PROTEIN 214"/>
    <property type="match status" value="1"/>
</dbReference>
<feature type="domain" description="TTC3/DZIP3/RBM44-like helical" evidence="5">
    <location>
        <begin position="574"/>
        <end position="629"/>
    </location>
</feature>
<dbReference type="PANTHER" id="PTHR15727:SF3">
    <property type="entry name" value="RING FINGER PROTEIN 214"/>
    <property type="match status" value="1"/>
</dbReference>
<evidence type="ECO:0000256" key="1">
    <source>
        <dbReference type="SAM" id="Coils"/>
    </source>
</evidence>